<name>A0AAV5MHX1_9ROSI</name>
<evidence type="ECO:0000313" key="1">
    <source>
        <dbReference type="EMBL" id="GKV49110.1"/>
    </source>
</evidence>
<dbReference type="EMBL" id="BPVZ01000285">
    <property type="protein sequence ID" value="GKV49110.1"/>
    <property type="molecule type" value="Genomic_DNA"/>
</dbReference>
<dbReference type="AlphaFoldDB" id="A0AAV5MHX1"/>
<keyword evidence="2" id="KW-1185">Reference proteome</keyword>
<dbReference type="Proteomes" id="UP001054252">
    <property type="component" value="Unassembled WGS sequence"/>
</dbReference>
<organism evidence="1 2">
    <name type="scientific">Rubroshorea leprosula</name>
    <dbReference type="NCBI Taxonomy" id="152421"/>
    <lineage>
        <taxon>Eukaryota</taxon>
        <taxon>Viridiplantae</taxon>
        <taxon>Streptophyta</taxon>
        <taxon>Embryophyta</taxon>
        <taxon>Tracheophyta</taxon>
        <taxon>Spermatophyta</taxon>
        <taxon>Magnoliopsida</taxon>
        <taxon>eudicotyledons</taxon>
        <taxon>Gunneridae</taxon>
        <taxon>Pentapetalae</taxon>
        <taxon>rosids</taxon>
        <taxon>malvids</taxon>
        <taxon>Malvales</taxon>
        <taxon>Dipterocarpaceae</taxon>
        <taxon>Rubroshorea</taxon>
    </lineage>
</organism>
<gene>
    <name evidence="1" type="ORF">SLEP1_g55877</name>
</gene>
<sequence>MVLKAKKALNKKLDKAFAQFALCDPKNSASEFLPLEGGAACT</sequence>
<proteinExistence type="predicted"/>
<evidence type="ECO:0000313" key="2">
    <source>
        <dbReference type="Proteomes" id="UP001054252"/>
    </source>
</evidence>
<protein>
    <submittedName>
        <fullName evidence="1">Uncharacterized protein</fullName>
    </submittedName>
</protein>
<comment type="caution">
    <text evidence="1">The sequence shown here is derived from an EMBL/GenBank/DDBJ whole genome shotgun (WGS) entry which is preliminary data.</text>
</comment>
<reference evidence="1 2" key="1">
    <citation type="journal article" date="2021" name="Commun. Biol.">
        <title>The genome of Shorea leprosula (Dipterocarpaceae) highlights the ecological relevance of drought in aseasonal tropical rainforests.</title>
        <authorList>
            <person name="Ng K.K.S."/>
            <person name="Kobayashi M.J."/>
            <person name="Fawcett J.A."/>
            <person name="Hatakeyama M."/>
            <person name="Paape T."/>
            <person name="Ng C.H."/>
            <person name="Ang C.C."/>
            <person name="Tnah L.H."/>
            <person name="Lee C.T."/>
            <person name="Nishiyama T."/>
            <person name="Sese J."/>
            <person name="O'Brien M.J."/>
            <person name="Copetti D."/>
            <person name="Mohd Noor M.I."/>
            <person name="Ong R.C."/>
            <person name="Putra M."/>
            <person name="Sireger I.Z."/>
            <person name="Indrioko S."/>
            <person name="Kosugi Y."/>
            <person name="Izuno A."/>
            <person name="Isagi Y."/>
            <person name="Lee S.L."/>
            <person name="Shimizu K.K."/>
        </authorList>
    </citation>
    <scope>NUCLEOTIDE SEQUENCE [LARGE SCALE GENOMIC DNA]</scope>
    <source>
        <strain evidence="1">214</strain>
    </source>
</reference>
<accession>A0AAV5MHX1</accession>